<proteinExistence type="predicted"/>
<dbReference type="InterPro" id="IPR007391">
    <property type="entry name" value="Vancomycin_resist_VanW"/>
</dbReference>
<reference evidence="1 2" key="1">
    <citation type="submission" date="2012-05" db="EMBL/GenBank/DDBJ databases">
        <authorList>
            <person name="Weinstock G."/>
            <person name="Sodergren E."/>
            <person name="Lobos E.A."/>
            <person name="Fulton L."/>
            <person name="Fulton R."/>
            <person name="Courtney L."/>
            <person name="Fronick C."/>
            <person name="O'Laughlin M."/>
            <person name="Godfrey J."/>
            <person name="Wilson R.M."/>
            <person name="Miner T."/>
            <person name="Farmer C."/>
            <person name="Delehaunty K."/>
            <person name="Cordes M."/>
            <person name="Minx P."/>
            <person name="Tomlinson C."/>
            <person name="Chen J."/>
            <person name="Wollam A."/>
            <person name="Pepin K.H."/>
            <person name="Bhonagiri V."/>
            <person name="Zhang X."/>
            <person name="Suruliraj S."/>
            <person name="Warren W."/>
            <person name="Mitreva M."/>
            <person name="Mardis E.R."/>
            <person name="Wilson R.K."/>
        </authorList>
    </citation>
    <scope>NUCLEOTIDE SEQUENCE [LARGE SCALE GENOMIC DNA]</scope>
    <source>
        <strain evidence="1 2">F0037</strain>
    </source>
</reference>
<name>L1NEA0_9PORP</name>
<dbReference type="HOGENOM" id="CLU_072547_1_0_10"/>
<dbReference type="AlphaFoldDB" id="L1NEA0"/>
<dbReference type="eggNOG" id="COG2720">
    <property type="taxonomic scope" value="Bacteria"/>
</dbReference>
<dbReference type="PANTHER" id="PTHR35788:SF1">
    <property type="entry name" value="EXPORTED PROTEIN"/>
    <property type="match status" value="1"/>
</dbReference>
<evidence type="ECO:0000313" key="1">
    <source>
        <dbReference type="EMBL" id="EKY01794.1"/>
    </source>
</evidence>
<dbReference type="Pfam" id="PF04294">
    <property type="entry name" value="VanW"/>
    <property type="match status" value="1"/>
</dbReference>
<dbReference type="RefSeq" id="WP_005469166.1">
    <property type="nucleotide sequence ID" value="NZ_KB291045.1"/>
</dbReference>
<gene>
    <name evidence="1" type="ORF">HMPREF9134_00854</name>
</gene>
<accession>L1NEA0</accession>
<protein>
    <submittedName>
        <fullName evidence="1">VanW-like protein</fullName>
    </submittedName>
</protein>
<dbReference type="InterPro" id="IPR052913">
    <property type="entry name" value="Glycopeptide_resist_protein"/>
</dbReference>
<dbReference type="PATRIC" id="fig|1127696.3.peg.773"/>
<dbReference type="PANTHER" id="PTHR35788">
    <property type="entry name" value="EXPORTED PROTEIN-RELATED"/>
    <property type="match status" value="1"/>
</dbReference>
<evidence type="ECO:0000313" key="2">
    <source>
        <dbReference type="Proteomes" id="UP000010408"/>
    </source>
</evidence>
<comment type="caution">
    <text evidence="1">The sequence shown here is derived from an EMBL/GenBank/DDBJ whole genome shotgun (WGS) entry which is preliminary data.</text>
</comment>
<organism evidence="1 2">
    <name type="scientific">Porphyromonas catoniae F0037</name>
    <dbReference type="NCBI Taxonomy" id="1127696"/>
    <lineage>
        <taxon>Bacteria</taxon>
        <taxon>Pseudomonadati</taxon>
        <taxon>Bacteroidota</taxon>
        <taxon>Bacteroidia</taxon>
        <taxon>Bacteroidales</taxon>
        <taxon>Porphyromonadaceae</taxon>
        <taxon>Porphyromonas</taxon>
    </lineage>
</organism>
<dbReference type="Proteomes" id="UP000010408">
    <property type="component" value="Unassembled WGS sequence"/>
</dbReference>
<sequence length="275" mass="32124">MDYIDKPLIRSDLRRKLGKEYYILKRKARDAFSGVRWAKIRPPEGRLYPLMEHRSIILRPLKDVEMYLQENKRTNLKLALVHLNGMMIAPGETFSVWHNVGRTSQAKGYLEGLVLHQGQICKGIGGGLCQLGNLLFWLVAHSPLTITERHRHTFDVFPDTHRQVPFGAGATLSYNYIDFRFRNDTCDTYYLELWMDDTYLWGRLSADAPPLCTYRVEERDHRVTQQWWGGYTRHNRIVQVATYPDGRVIERQLVENHAIMMYNPILSPPYEGKEG</sequence>
<dbReference type="EMBL" id="AMEQ01000024">
    <property type="protein sequence ID" value="EKY01794.1"/>
    <property type="molecule type" value="Genomic_DNA"/>
</dbReference>
<dbReference type="STRING" id="1127696.HMPREF9134_00854"/>